<protein>
    <submittedName>
        <fullName evidence="1">Uncharacterized protein</fullName>
    </submittedName>
</protein>
<organism evidence="1">
    <name type="scientific">Rhizophora mucronata</name>
    <name type="common">Asiatic mangrove</name>
    <dbReference type="NCBI Taxonomy" id="61149"/>
    <lineage>
        <taxon>Eukaryota</taxon>
        <taxon>Viridiplantae</taxon>
        <taxon>Streptophyta</taxon>
        <taxon>Embryophyta</taxon>
        <taxon>Tracheophyta</taxon>
        <taxon>Spermatophyta</taxon>
        <taxon>Magnoliopsida</taxon>
        <taxon>eudicotyledons</taxon>
        <taxon>Gunneridae</taxon>
        <taxon>Pentapetalae</taxon>
        <taxon>rosids</taxon>
        <taxon>fabids</taxon>
        <taxon>Malpighiales</taxon>
        <taxon>Rhizophoraceae</taxon>
        <taxon>Rhizophora</taxon>
    </lineage>
</organism>
<name>A0A2P2KNL9_RHIMU</name>
<evidence type="ECO:0000313" key="1">
    <source>
        <dbReference type="EMBL" id="MBX07326.1"/>
    </source>
</evidence>
<sequence>MKILICAPISIVAYIDVAVLDDDGIGLHVAFIFLLPA</sequence>
<accession>A0A2P2KNL9</accession>
<dbReference type="EMBL" id="GGEC01026842">
    <property type="protein sequence ID" value="MBX07326.1"/>
    <property type="molecule type" value="Transcribed_RNA"/>
</dbReference>
<dbReference type="AlphaFoldDB" id="A0A2P2KNL9"/>
<proteinExistence type="predicted"/>
<reference evidence="1" key="1">
    <citation type="submission" date="2018-02" db="EMBL/GenBank/DDBJ databases">
        <title>Rhizophora mucronata_Transcriptome.</title>
        <authorList>
            <person name="Meera S.P."/>
            <person name="Sreeshan A."/>
            <person name="Augustine A."/>
        </authorList>
    </citation>
    <scope>NUCLEOTIDE SEQUENCE</scope>
    <source>
        <tissue evidence="1">Leaf</tissue>
    </source>
</reference>